<comment type="similarity">
    <text evidence="2 11">Belongs to the alpha-IPM synthase/homocitrate synthase family. LeuA type 1 subfamily.</text>
</comment>
<sequence>MADDTITIFDTTLRDGEQSPGCSMDTDEKVEIAGALVELGVDVIEAGFPIASPGDFEAVQRVARTYGERAVICGLARCRTEDIDRAWEALQDAKNVRIHIFLATSAVHREYKLKMAKEEIVRRAVDMVKYTCDRMASRSDITRPNVEFSPEDAARTELDFLCEVVEKAIAAGATTVNIPDTVGYATPNHYFKVIKTLKEQVPNIHQAVISTHCHNDLGLAVANSLSAIEAGARQVECTINGLGERAGNAALEEVVMALRTRQDYYGVRTNINTPRLYPTSRLVSSVTGMAVQRNKAIVGQNAFAHEAGIHQHGMLQNRTTYEIMRPQDVGFVGTNLVLGKHSGRHALRDRVQSLGYQLDEETLQKVFDDFIALADKKKEIYDADISALVENRSHETEQAWSIKSFHTLGGTGTIPTATIELVHQDGRIVQDAATGDGPVDAAFKCLERIVGQAATLLEYNVRSVSGGKDAQGEVALEIDVEERRYHGKGVSTDVIEASVHAYLQALNKVLSSNRGRGPRWEKGI</sequence>
<dbReference type="GO" id="GO:0030145">
    <property type="term" value="F:manganese ion binding"/>
    <property type="evidence" value="ECO:0007669"/>
    <property type="project" value="UniProtKB-UniRule"/>
</dbReference>
<dbReference type="InterPro" id="IPR000891">
    <property type="entry name" value="PYR_CT"/>
</dbReference>
<organism evidence="13 14">
    <name type="scientific">Planctomicrobium piriforme</name>
    <dbReference type="NCBI Taxonomy" id="1576369"/>
    <lineage>
        <taxon>Bacteria</taxon>
        <taxon>Pseudomonadati</taxon>
        <taxon>Planctomycetota</taxon>
        <taxon>Planctomycetia</taxon>
        <taxon>Planctomycetales</taxon>
        <taxon>Planctomycetaceae</taxon>
        <taxon>Planctomicrobium</taxon>
    </lineage>
</organism>
<dbReference type="GO" id="GO:0003985">
    <property type="term" value="F:acetyl-CoA C-acetyltransferase activity"/>
    <property type="evidence" value="ECO:0007669"/>
    <property type="project" value="UniProtKB-UniRule"/>
</dbReference>
<dbReference type="SMART" id="SM00917">
    <property type="entry name" value="LeuA_dimer"/>
    <property type="match status" value="1"/>
</dbReference>
<dbReference type="EC" id="2.3.3.13" evidence="3 11"/>
<comment type="pathway">
    <text evidence="1 11">Amino-acid biosynthesis; L-leucine biosynthesis; L-leucine from 3-methyl-2-oxobutanoate: step 1/4.</text>
</comment>
<dbReference type="PROSITE" id="PS50991">
    <property type="entry name" value="PYR_CT"/>
    <property type="match status" value="1"/>
</dbReference>
<feature type="region of interest" description="Regulatory domain" evidence="11">
    <location>
        <begin position="401"/>
        <end position="524"/>
    </location>
</feature>
<dbReference type="InterPro" id="IPR054691">
    <property type="entry name" value="LeuA/HCS_post-cat"/>
</dbReference>
<proteinExistence type="inferred from homology"/>
<dbReference type="Gene3D" id="3.20.20.70">
    <property type="entry name" value="Aldolase class I"/>
    <property type="match status" value="1"/>
</dbReference>
<dbReference type="SUPFAM" id="SSF110921">
    <property type="entry name" value="2-isopropylmalate synthase LeuA, allosteric (dimerisation) domain"/>
    <property type="match status" value="1"/>
</dbReference>
<evidence type="ECO:0000256" key="11">
    <source>
        <dbReference type="HAMAP-Rule" id="MF_01025"/>
    </source>
</evidence>
<evidence type="ECO:0000256" key="2">
    <source>
        <dbReference type="ARBA" id="ARBA00009396"/>
    </source>
</evidence>
<feature type="binding site" evidence="11">
    <location>
        <position position="212"/>
    </location>
    <ligand>
        <name>Mn(2+)</name>
        <dbReference type="ChEBI" id="CHEBI:29035"/>
    </ligand>
</feature>
<keyword evidence="6 11" id="KW-0028">Amino-acid biosynthesis</keyword>
<evidence type="ECO:0000256" key="9">
    <source>
        <dbReference type="ARBA" id="ARBA00023211"/>
    </source>
</evidence>
<dbReference type="SUPFAM" id="SSF51569">
    <property type="entry name" value="Aldolase"/>
    <property type="match status" value="1"/>
</dbReference>
<evidence type="ECO:0000256" key="5">
    <source>
        <dbReference type="ARBA" id="ARBA00022430"/>
    </source>
</evidence>
<comment type="cofactor">
    <cofactor evidence="11">
        <name>Mn(2+)</name>
        <dbReference type="ChEBI" id="CHEBI:29035"/>
    </cofactor>
</comment>
<dbReference type="InterPro" id="IPR005671">
    <property type="entry name" value="LeuA_bact_synth"/>
</dbReference>
<evidence type="ECO:0000256" key="6">
    <source>
        <dbReference type="ARBA" id="ARBA00022605"/>
    </source>
</evidence>
<dbReference type="Gene3D" id="1.10.238.260">
    <property type="match status" value="1"/>
</dbReference>
<dbReference type="STRING" id="1576369.SAMN05421753_101413"/>
<comment type="subunit">
    <text evidence="11">Homodimer.</text>
</comment>
<dbReference type="GO" id="GO:0003852">
    <property type="term" value="F:2-isopropylmalate synthase activity"/>
    <property type="evidence" value="ECO:0007669"/>
    <property type="project" value="UniProtKB-UniRule"/>
</dbReference>
<dbReference type="EMBL" id="FOQD01000001">
    <property type="protein sequence ID" value="SFH60688.1"/>
    <property type="molecule type" value="Genomic_DNA"/>
</dbReference>
<dbReference type="GO" id="GO:0005737">
    <property type="term" value="C:cytoplasm"/>
    <property type="evidence" value="ECO:0007669"/>
    <property type="project" value="UniProtKB-UniRule"/>
</dbReference>
<dbReference type="InterPro" id="IPR002034">
    <property type="entry name" value="AIPM/Hcit_synth_CS"/>
</dbReference>
<comment type="function">
    <text evidence="11">Catalyzes the condensation of the acetyl group of acetyl-CoA with 3-methyl-2-oxobutanoate (2-ketoisovalerate) to form 3-carboxy-3-hydroxy-4-methylpentanoate (2-isopropylmalate).</text>
</comment>
<keyword evidence="8 11" id="KW-0479">Metal-binding</keyword>
<dbReference type="FunFam" id="1.10.238.260:FF:000001">
    <property type="entry name" value="2-isopropylmalate synthase"/>
    <property type="match status" value="1"/>
</dbReference>
<evidence type="ECO:0000256" key="7">
    <source>
        <dbReference type="ARBA" id="ARBA00022679"/>
    </source>
</evidence>
<dbReference type="GO" id="GO:0009098">
    <property type="term" value="P:L-leucine biosynthetic process"/>
    <property type="evidence" value="ECO:0007669"/>
    <property type="project" value="UniProtKB-UniRule"/>
</dbReference>
<keyword evidence="11" id="KW-0963">Cytoplasm</keyword>
<feature type="binding site" evidence="11">
    <location>
        <position position="248"/>
    </location>
    <ligand>
        <name>Mn(2+)</name>
        <dbReference type="ChEBI" id="CHEBI:29035"/>
    </ligand>
</feature>
<dbReference type="InterPro" id="IPR036230">
    <property type="entry name" value="LeuA_allosteric_dom_sf"/>
</dbReference>
<reference evidence="14" key="1">
    <citation type="submission" date="2016-10" db="EMBL/GenBank/DDBJ databases">
        <authorList>
            <person name="Varghese N."/>
            <person name="Submissions S."/>
        </authorList>
    </citation>
    <scope>NUCLEOTIDE SEQUENCE [LARGE SCALE GENOMIC DNA]</scope>
    <source>
        <strain evidence="14">DSM 26348</strain>
    </source>
</reference>
<gene>
    <name evidence="11" type="primary">leuA</name>
    <name evidence="13" type="ORF">SAMN05421753_101413</name>
</gene>
<keyword evidence="5 11" id="KW-0432">Leucine biosynthesis</keyword>
<comment type="catalytic activity">
    <reaction evidence="11">
        <text>3-methyl-2-oxobutanoate + acetyl-CoA + H2O = (2S)-2-isopropylmalate + CoA + H(+)</text>
        <dbReference type="Rhea" id="RHEA:21524"/>
        <dbReference type="ChEBI" id="CHEBI:1178"/>
        <dbReference type="ChEBI" id="CHEBI:11851"/>
        <dbReference type="ChEBI" id="CHEBI:15377"/>
        <dbReference type="ChEBI" id="CHEBI:15378"/>
        <dbReference type="ChEBI" id="CHEBI:57287"/>
        <dbReference type="ChEBI" id="CHEBI:57288"/>
        <dbReference type="EC" id="2.3.3.13"/>
    </reaction>
</comment>
<dbReference type="Pfam" id="PF00682">
    <property type="entry name" value="HMGL-like"/>
    <property type="match status" value="1"/>
</dbReference>
<dbReference type="PROSITE" id="PS00815">
    <property type="entry name" value="AIPM_HOMOCIT_SYNTH_1"/>
    <property type="match status" value="1"/>
</dbReference>
<dbReference type="NCBIfam" id="NF002085">
    <property type="entry name" value="PRK00915.1-2"/>
    <property type="match status" value="1"/>
</dbReference>
<dbReference type="PANTHER" id="PTHR10277">
    <property type="entry name" value="HOMOCITRATE SYNTHASE-RELATED"/>
    <property type="match status" value="1"/>
</dbReference>
<dbReference type="RefSeq" id="WP_092047472.1">
    <property type="nucleotide sequence ID" value="NZ_FOQD01000001.1"/>
</dbReference>
<evidence type="ECO:0000256" key="3">
    <source>
        <dbReference type="ARBA" id="ARBA00012973"/>
    </source>
</evidence>
<evidence type="ECO:0000259" key="12">
    <source>
        <dbReference type="PROSITE" id="PS50991"/>
    </source>
</evidence>
<dbReference type="PANTHER" id="PTHR10277:SF9">
    <property type="entry name" value="2-ISOPROPYLMALATE SYNTHASE 1, CHLOROPLASTIC-RELATED"/>
    <property type="match status" value="1"/>
</dbReference>
<name>A0A1I3BEJ2_9PLAN</name>
<dbReference type="NCBIfam" id="TIGR00973">
    <property type="entry name" value="leuA_bact"/>
    <property type="match status" value="1"/>
</dbReference>
<dbReference type="NCBIfam" id="NF002086">
    <property type="entry name" value="PRK00915.1-3"/>
    <property type="match status" value="1"/>
</dbReference>
<protein>
    <recommendedName>
        <fullName evidence="4 11">2-isopropylmalate synthase</fullName>
        <ecNumber evidence="3 11">2.3.3.13</ecNumber>
    </recommendedName>
    <alternativeName>
        <fullName evidence="11">Alpha-IPM synthase</fullName>
    </alternativeName>
    <alternativeName>
        <fullName evidence="11">Alpha-isopropylmalate synthase</fullName>
    </alternativeName>
</protein>
<dbReference type="HAMAP" id="MF_01025">
    <property type="entry name" value="LeuA_type1"/>
    <property type="match status" value="1"/>
</dbReference>
<dbReference type="AlphaFoldDB" id="A0A1I3BEJ2"/>
<dbReference type="FunFam" id="3.30.160.270:FF:000003">
    <property type="entry name" value="2-isopropylmalate synthase"/>
    <property type="match status" value="1"/>
</dbReference>
<evidence type="ECO:0000256" key="1">
    <source>
        <dbReference type="ARBA" id="ARBA00004689"/>
    </source>
</evidence>
<keyword evidence="7 11" id="KW-0808">Transferase</keyword>
<dbReference type="Pfam" id="PF22617">
    <property type="entry name" value="HCS_D2"/>
    <property type="match status" value="1"/>
</dbReference>
<dbReference type="UniPathway" id="UPA00048">
    <property type="reaction ID" value="UER00070"/>
</dbReference>
<dbReference type="Proteomes" id="UP000199518">
    <property type="component" value="Unassembled WGS sequence"/>
</dbReference>
<dbReference type="CDD" id="cd07940">
    <property type="entry name" value="DRE_TIM_IPMS"/>
    <property type="match status" value="1"/>
</dbReference>
<accession>A0A1I3BEJ2</accession>
<dbReference type="InterPro" id="IPR050073">
    <property type="entry name" value="2-IPM_HCS-like"/>
</dbReference>
<dbReference type="Pfam" id="PF08502">
    <property type="entry name" value="LeuA_dimer"/>
    <property type="match status" value="1"/>
</dbReference>
<dbReference type="FunFam" id="3.20.20.70:FF:000010">
    <property type="entry name" value="2-isopropylmalate synthase"/>
    <property type="match status" value="1"/>
</dbReference>
<dbReference type="OrthoDB" id="9804858at2"/>
<keyword evidence="10 11" id="KW-0100">Branched-chain amino acid biosynthesis</keyword>
<dbReference type="Gene3D" id="3.30.160.270">
    <property type="match status" value="1"/>
</dbReference>
<evidence type="ECO:0000256" key="10">
    <source>
        <dbReference type="ARBA" id="ARBA00023304"/>
    </source>
</evidence>
<dbReference type="InterPro" id="IPR013785">
    <property type="entry name" value="Aldolase_TIM"/>
</dbReference>
<evidence type="ECO:0000256" key="8">
    <source>
        <dbReference type="ARBA" id="ARBA00022723"/>
    </source>
</evidence>
<evidence type="ECO:0000313" key="13">
    <source>
        <dbReference type="EMBL" id="SFH60688.1"/>
    </source>
</evidence>
<dbReference type="PROSITE" id="PS00816">
    <property type="entry name" value="AIPM_HOMOCIT_SYNTH_2"/>
    <property type="match status" value="1"/>
</dbReference>
<feature type="binding site" evidence="11">
    <location>
        <position position="15"/>
    </location>
    <ligand>
        <name>Mn(2+)</name>
        <dbReference type="ChEBI" id="CHEBI:29035"/>
    </ligand>
</feature>
<evidence type="ECO:0000256" key="4">
    <source>
        <dbReference type="ARBA" id="ARBA00018198"/>
    </source>
</evidence>
<keyword evidence="14" id="KW-1185">Reference proteome</keyword>
<feature type="binding site" evidence="11">
    <location>
        <position position="214"/>
    </location>
    <ligand>
        <name>Mn(2+)</name>
        <dbReference type="ChEBI" id="CHEBI:29035"/>
    </ligand>
</feature>
<feature type="domain" description="Pyruvate carboxyltransferase" evidence="12">
    <location>
        <begin position="6"/>
        <end position="277"/>
    </location>
</feature>
<evidence type="ECO:0000313" key="14">
    <source>
        <dbReference type="Proteomes" id="UP000199518"/>
    </source>
</evidence>
<dbReference type="InterPro" id="IPR013709">
    <property type="entry name" value="2-isopropylmalate_synth_dimer"/>
</dbReference>
<keyword evidence="9 11" id="KW-0464">Manganese</keyword>